<dbReference type="AlphaFoldDB" id="A0A2T0M9Z7"/>
<dbReference type="EMBL" id="PVYX01000002">
    <property type="protein sequence ID" value="PRX54356.1"/>
    <property type="molecule type" value="Genomic_DNA"/>
</dbReference>
<dbReference type="InterPro" id="IPR015943">
    <property type="entry name" value="WD40/YVTN_repeat-like_dom_sf"/>
</dbReference>
<accession>A0A2T0M9Z7</accession>
<name>A0A2T0M9Z7_9FLAO</name>
<organism evidence="1 2">
    <name type="scientific">Flagellimonas meridianipacifica</name>
    <dbReference type="NCBI Taxonomy" id="1080225"/>
    <lineage>
        <taxon>Bacteria</taxon>
        <taxon>Pseudomonadati</taxon>
        <taxon>Bacteroidota</taxon>
        <taxon>Flavobacteriia</taxon>
        <taxon>Flavobacteriales</taxon>
        <taxon>Flavobacteriaceae</taxon>
        <taxon>Flagellimonas</taxon>
    </lineage>
</organism>
<dbReference type="PANTHER" id="PTHR47199">
    <property type="entry name" value="PHOTOSYSTEM II STABILITY/ASSEMBLY FACTOR HCF136, CHLOROPLASTIC"/>
    <property type="match status" value="1"/>
</dbReference>
<dbReference type="SUPFAM" id="SSF110296">
    <property type="entry name" value="Oligoxyloglucan reducing end-specific cellobiohydrolase"/>
    <property type="match status" value="1"/>
</dbReference>
<dbReference type="Proteomes" id="UP000237640">
    <property type="component" value="Unassembled WGS sequence"/>
</dbReference>
<evidence type="ECO:0008006" key="3">
    <source>
        <dbReference type="Google" id="ProtNLM"/>
    </source>
</evidence>
<reference evidence="1 2" key="1">
    <citation type="submission" date="2018-03" db="EMBL/GenBank/DDBJ databases">
        <title>Genomic Encyclopedia of Archaeal and Bacterial Type Strains, Phase II (KMG-II): from individual species to whole genera.</title>
        <authorList>
            <person name="Goeker M."/>
        </authorList>
    </citation>
    <scope>NUCLEOTIDE SEQUENCE [LARGE SCALE GENOMIC DNA]</scope>
    <source>
        <strain evidence="1 2">DSM 25027</strain>
    </source>
</reference>
<sequence>MRYFGVFLAFLIVGCSQNKKPKEFTSVTVQTVFTDSVSIRAIEFLDDRTLAFAGNAGVYGSLDVPSGKIRSSIMEFEGKMPEFRSVAHTSSDFFMLSVANPALLFKTGDGGKMELVYREDGEDVFYDAMTFWNDKEGIAIGDGKNGCMAIIITRDGGNSWKKIPCEELPKLKGEVGAYAASNTNIEVIRSKTWVITSKEQLLYSADKGQSWEVINTPIQLTAPYHGLYSLDFYDENKGFAIGGNFSAPKVNKYNKIATFNGGKHWELTANGSSPGYKSCVQFVPNSEGTGLVAVGFTGIDYSSDGGKTWTQLSEEGFYTLRFLDENVAYAAGKNRIARLVFK</sequence>
<dbReference type="PANTHER" id="PTHR47199:SF2">
    <property type="entry name" value="PHOTOSYSTEM II STABILITY_ASSEMBLY FACTOR HCF136, CHLOROPLASTIC"/>
    <property type="match status" value="1"/>
</dbReference>
<dbReference type="RefSeq" id="WP_106145642.1">
    <property type="nucleotide sequence ID" value="NZ_PVYX01000002.1"/>
</dbReference>
<evidence type="ECO:0000313" key="1">
    <source>
        <dbReference type="EMBL" id="PRX54356.1"/>
    </source>
</evidence>
<evidence type="ECO:0000313" key="2">
    <source>
        <dbReference type="Proteomes" id="UP000237640"/>
    </source>
</evidence>
<dbReference type="OrthoDB" id="9813892at2"/>
<keyword evidence="2" id="KW-1185">Reference proteome</keyword>
<gene>
    <name evidence="1" type="ORF">CLV81_2756</name>
</gene>
<proteinExistence type="predicted"/>
<comment type="caution">
    <text evidence="1">The sequence shown here is derived from an EMBL/GenBank/DDBJ whole genome shotgun (WGS) entry which is preliminary data.</text>
</comment>
<dbReference type="PROSITE" id="PS51257">
    <property type="entry name" value="PROKAR_LIPOPROTEIN"/>
    <property type="match status" value="1"/>
</dbReference>
<dbReference type="Gene3D" id="2.130.10.10">
    <property type="entry name" value="YVTN repeat-like/Quinoprotein amine dehydrogenase"/>
    <property type="match status" value="1"/>
</dbReference>
<protein>
    <recommendedName>
        <fullName evidence="3">Oxidoreductase</fullName>
    </recommendedName>
</protein>